<proteinExistence type="predicted"/>
<sequence>MLSVPEILALKEQLRADASARETKYDELENACGGKLEDRQRDGAYPVIPANTQPDHIASELDTDKDLIINRARSMVQATATYLGQVPTLYAPPVDGTDESMNAAEKLERICYGLWDFWCFPRRMSDIGVYCSELGTAVGAIWPDIGNKLPRLTVRSPRGFYPVPKDEDGYDLALAIFCTKYDGKQAAKMFNKPKLADEDDIEVVQYIDDKYVITIAGDERAEKNIKHDLGFCPVICIPNITIPGSPFGEATIANMTLLQKYMNYVHALLFSVAEEQMSQPLVLPNGAQWPKNLAHGPRDTIELPEGATGQAAYRIPPMTVPFDVFRIRDILGEEISMVSDVPQMMTGGKDYPYASGRSVTAQLGPTESQLSGRLEGTIYPAIRKLIRMAFLMMEKMWPDEQHTISGMQKMYRKNDKVPFSETFTIDELGGRYDVQLVLESGRYFDESADHIARIQDMQNQILSKETAMQYSPYIKPGTLAMEKERINREVEQNIQQSIVAQAAAQSAATQNAPMSEPGRMAYGLEQGYVGETEPAPIPGGMEVGQAEALPTEVDPLIQQAADLLRSIPNIKGQVYLMGDFLTPSDYGEGQSPTMTIGLTDMIDKQTIINFVQKQVPEMYGAMEFVKVTEPEPPFLDVSPGTNGYEIRGGVEAQTPEGQPPEGGEIPPEMMAALTEGGV</sequence>
<evidence type="ECO:0000313" key="1">
    <source>
        <dbReference type="EMBL" id="QJA79584.1"/>
    </source>
</evidence>
<name>A0A6M3KD55_9ZZZZ</name>
<accession>A0A6M3KD55</accession>
<organism evidence="1">
    <name type="scientific">viral metagenome</name>
    <dbReference type="NCBI Taxonomy" id="1070528"/>
    <lineage>
        <taxon>unclassified sequences</taxon>
        <taxon>metagenomes</taxon>
        <taxon>organismal metagenomes</taxon>
    </lineage>
</organism>
<reference evidence="1" key="1">
    <citation type="submission" date="2020-03" db="EMBL/GenBank/DDBJ databases">
        <title>The deep terrestrial virosphere.</title>
        <authorList>
            <person name="Holmfeldt K."/>
            <person name="Nilsson E."/>
            <person name="Simone D."/>
            <person name="Lopez-Fernandez M."/>
            <person name="Wu X."/>
            <person name="de Brujin I."/>
            <person name="Lundin D."/>
            <person name="Andersson A."/>
            <person name="Bertilsson S."/>
            <person name="Dopson M."/>
        </authorList>
    </citation>
    <scope>NUCLEOTIDE SEQUENCE</scope>
    <source>
        <strain evidence="1">MM415A00857</strain>
    </source>
</reference>
<protein>
    <submittedName>
        <fullName evidence="1">Putative portal protein</fullName>
    </submittedName>
</protein>
<dbReference type="AlphaFoldDB" id="A0A6M3KD55"/>
<gene>
    <name evidence="1" type="ORF">MM415A00857_0003</name>
</gene>
<dbReference type="EMBL" id="MT142387">
    <property type="protein sequence ID" value="QJA79584.1"/>
    <property type="molecule type" value="Genomic_DNA"/>
</dbReference>